<reference evidence="12" key="3">
    <citation type="submission" date="2025-09" db="UniProtKB">
        <authorList>
            <consortium name="Ensembl"/>
        </authorList>
    </citation>
    <scope>IDENTIFICATION</scope>
</reference>
<feature type="transmembrane region" description="Helical" evidence="10">
    <location>
        <begin position="171"/>
        <end position="195"/>
    </location>
</feature>
<dbReference type="PANTHER" id="PTHR11003:SF249">
    <property type="entry name" value="TWO PORE POTASSIUM CHANNEL PROTEIN SUP-9"/>
    <property type="match status" value="1"/>
</dbReference>
<evidence type="ECO:0000256" key="2">
    <source>
        <dbReference type="ARBA" id="ARBA00022448"/>
    </source>
</evidence>
<dbReference type="GO" id="GO:0005886">
    <property type="term" value="C:plasma membrane"/>
    <property type="evidence" value="ECO:0007669"/>
    <property type="project" value="TreeGrafter"/>
</dbReference>
<dbReference type="InterPro" id="IPR003280">
    <property type="entry name" value="2pore_dom_K_chnl"/>
</dbReference>
<evidence type="ECO:0000256" key="3">
    <source>
        <dbReference type="ARBA" id="ARBA00022692"/>
    </source>
</evidence>
<accession>A0A672YNV1</accession>
<evidence type="ECO:0000256" key="7">
    <source>
        <dbReference type="ARBA" id="ARBA00023136"/>
    </source>
</evidence>
<dbReference type="GO" id="GO:0015271">
    <property type="term" value="F:outward rectifier potassium channel activity"/>
    <property type="evidence" value="ECO:0007669"/>
    <property type="project" value="TreeGrafter"/>
</dbReference>
<dbReference type="PRINTS" id="PR01096">
    <property type="entry name" value="TWIK1CHANNEL"/>
</dbReference>
<dbReference type="InterPro" id="IPR013099">
    <property type="entry name" value="K_chnl_dom"/>
</dbReference>
<sequence>MNTGLRCQAFAFPCLVICYVHFVLLGGLVFTAVEMPAEERLRVEVEDLRRSFLQENPCVRENRLDELLGKALSAHRNDVAVLKAEAEERHYDFTSSLYFVIVTLTTMGSDSYSPQSDQAKFFCILYCTLGIPLTLFLLHLLSDVLLPVITDGPIRRLHTFWGLSHTRAAPVHAGLLSLLLFGLLLLLPALLVSAVEPDWTFLDAVFFCFVILSTVGQGGYALGRNWDPTAKETLELLITCKREYYSCTRDECMWIQDPTVDELDLTSSSPA</sequence>
<organism evidence="12 13">
    <name type="scientific">Sphaeramia orbicularis</name>
    <name type="common">orbiculate cardinalfish</name>
    <dbReference type="NCBI Taxonomy" id="375764"/>
    <lineage>
        <taxon>Eukaryota</taxon>
        <taxon>Metazoa</taxon>
        <taxon>Chordata</taxon>
        <taxon>Craniata</taxon>
        <taxon>Vertebrata</taxon>
        <taxon>Euteleostomi</taxon>
        <taxon>Actinopterygii</taxon>
        <taxon>Neopterygii</taxon>
        <taxon>Teleostei</taxon>
        <taxon>Neoteleostei</taxon>
        <taxon>Acanthomorphata</taxon>
        <taxon>Gobiaria</taxon>
        <taxon>Kurtiformes</taxon>
        <taxon>Apogonoidei</taxon>
        <taxon>Apogonidae</taxon>
        <taxon>Apogoninae</taxon>
        <taxon>Sphaeramia</taxon>
    </lineage>
</organism>
<evidence type="ECO:0000313" key="12">
    <source>
        <dbReference type="Ensembl" id="ENSSORP00005006187.1"/>
    </source>
</evidence>
<reference evidence="12" key="1">
    <citation type="submission" date="2019-06" db="EMBL/GenBank/DDBJ databases">
        <authorList>
            <consortium name="Wellcome Sanger Institute Data Sharing"/>
        </authorList>
    </citation>
    <scope>NUCLEOTIDE SEQUENCE [LARGE SCALE GENOMIC DNA]</scope>
</reference>
<feature type="transmembrane region" description="Helical" evidence="10">
    <location>
        <begin position="119"/>
        <end position="150"/>
    </location>
</feature>
<feature type="domain" description="Potassium channel" evidence="11">
    <location>
        <begin position="88"/>
        <end position="145"/>
    </location>
</feature>
<dbReference type="InterPro" id="IPR001779">
    <property type="entry name" value="2pore_dom_K_chnl_TWIK1"/>
</dbReference>
<reference evidence="12" key="2">
    <citation type="submission" date="2025-08" db="UniProtKB">
        <authorList>
            <consortium name="Ensembl"/>
        </authorList>
    </citation>
    <scope>IDENTIFICATION</scope>
</reference>
<dbReference type="GO" id="GO:0030322">
    <property type="term" value="P:stabilization of membrane potential"/>
    <property type="evidence" value="ECO:0007669"/>
    <property type="project" value="TreeGrafter"/>
</dbReference>
<comment type="subcellular location">
    <subcellularLocation>
        <location evidence="1">Membrane</location>
        <topology evidence="1">Multi-pass membrane protein</topology>
    </subcellularLocation>
</comment>
<evidence type="ECO:0000259" key="11">
    <source>
        <dbReference type="Pfam" id="PF07885"/>
    </source>
</evidence>
<dbReference type="Gene3D" id="1.10.287.70">
    <property type="match status" value="1"/>
</dbReference>
<keyword evidence="5 10" id="KW-1133">Transmembrane helix</keyword>
<dbReference type="SUPFAM" id="SSF81324">
    <property type="entry name" value="Voltage-gated potassium channels"/>
    <property type="match status" value="2"/>
</dbReference>
<keyword evidence="6 9" id="KW-0406">Ion transport</keyword>
<dbReference type="Proteomes" id="UP000472271">
    <property type="component" value="Chromosome 18"/>
</dbReference>
<dbReference type="Pfam" id="PF07885">
    <property type="entry name" value="Ion_trans_2"/>
    <property type="match status" value="2"/>
</dbReference>
<keyword evidence="7 10" id="KW-0472">Membrane</keyword>
<evidence type="ECO:0000256" key="8">
    <source>
        <dbReference type="ARBA" id="ARBA00023303"/>
    </source>
</evidence>
<dbReference type="AlphaFoldDB" id="A0A672YNV1"/>
<keyword evidence="8 9" id="KW-0407">Ion channel</keyword>
<evidence type="ECO:0000256" key="6">
    <source>
        <dbReference type="ARBA" id="ARBA00023065"/>
    </source>
</evidence>
<keyword evidence="3 9" id="KW-0812">Transmembrane</keyword>
<dbReference type="PRINTS" id="PR01333">
    <property type="entry name" value="2POREKCHANEL"/>
</dbReference>
<keyword evidence="2 9" id="KW-0813">Transport</keyword>
<feature type="transmembrane region" description="Helical" evidence="10">
    <location>
        <begin position="12"/>
        <end position="33"/>
    </location>
</feature>
<evidence type="ECO:0000256" key="4">
    <source>
        <dbReference type="ARBA" id="ARBA00022958"/>
    </source>
</evidence>
<dbReference type="PANTHER" id="PTHR11003">
    <property type="entry name" value="POTASSIUM CHANNEL, SUBFAMILY K"/>
    <property type="match status" value="1"/>
</dbReference>
<evidence type="ECO:0000256" key="9">
    <source>
        <dbReference type="RuleBase" id="RU003857"/>
    </source>
</evidence>
<evidence type="ECO:0000256" key="5">
    <source>
        <dbReference type="ARBA" id="ARBA00022989"/>
    </source>
</evidence>
<dbReference type="GO" id="GO:0022841">
    <property type="term" value="F:potassium ion leak channel activity"/>
    <property type="evidence" value="ECO:0007669"/>
    <property type="project" value="TreeGrafter"/>
</dbReference>
<keyword evidence="4" id="KW-0630">Potassium</keyword>
<name>A0A672YNV1_9TELE</name>
<evidence type="ECO:0000313" key="13">
    <source>
        <dbReference type="Proteomes" id="UP000472271"/>
    </source>
</evidence>
<feature type="transmembrane region" description="Helical" evidence="10">
    <location>
        <begin position="201"/>
        <end position="222"/>
    </location>
</feature>
<evidence type="ECO:0000256" key="10">
    <source>
        <dbReference type="SAM" id="Phobius"/>
    </source>
</evidence>
<keyword evidence="13" id="KW-1185">Reference proteome</keyword>
<feature type="domain" description="Potassium channel" evidence="11">
    <location>
        <begin position="185"/>
        <end position="223"/>
    </location>
</feature>
<evidence type="ECO:0000256" key="1">
    <source>
        <dbReference type="ARBA" id="ARBA00004141"/>
    </source>
</evidence>
<proteinExistence type="inferred from homology"/>
<protein>
    <submittedName>
        <fullName evidence="12">Potassium channel, subfamily K, member 7</fullName>
    </submittedName>
</protein>
<dbReference type="Ensembl" id="ENSSORT00005006439.1">
    <property type="protein sequence ID" value="ENSSORP00005006187.1"/>
    <property type="gene ID" value="ENSSORG00005003655.1"/>
</dbReference>
<comment type="similarity">
    <text evidence="9">Belongs to the two pore domain potassium channel (TC 1.A.1.8) family.</text>
</comment>